<reference evidence="1 2" key="1">
    <citation type="journal article" date="2022" name="Res Sq">
        <title>Evolution of multicellular longitudinally dividing oral cavity symbionts (Neisseriaceae).</title>
        <authorList>
            <person name="Nyongesa S."/>
            <person name="Weber P."/>
            <person name="Bernet E."/>
            <person name="Pullido F."/>
            <person name="Nieckarz M."/>
            <person name="Delaby M."/>
            <person name="Nieves C."/>
            <person name="Viehboeck T."/>
            <person name="Krause N."/>
            <person name="Rivera-Millot A."/>
            <person name="Nakamura A."/>
            <person name="Vischer N."/>
            <person name="VanNieuwenhze M."/>
            <person name="Brun Y."/>
            <person name="Cava F."/>
            <person name="Bulgheresi S."/>
            <person name="Veyrier F."/>
        </authorList>
    </citation>
    <scope>NUCLEOTIDE SEQUENCE [LARGE SCALE GENOMIC DNA]</scope>
    <source>
        <strain evidence="1 2">SN4</strain>
    </source>
</reference>
<accession>A0ABY4EBY1</accession>
<dbReference type="InterPro" id="IPR009858">
    <property type="entry name" value="DUF1415"/>
</dbReference>
<proteinExistence type="predicted"/>
<dbReference type="EMBL" id="CP091511">
    <property type="protein sequence ID" value="UOO90912.1"/>
    <property type="molecule type" value="Genomic_DNA"/>
</dbReference>
<dbReference type="Pfam" id="PF07209">
    <property type="entry name" value="DUF1415"/>
    <property type="match status" value="1"/>
</dbReference>
<organism evidence="1 2">
    <name type="scientific">Vitreoscilla massiliensis</name>
    <dbReference type="NCBI Taxonomy" id="1689272"/>
    <lineage>
        <taxon>Bacteria</taxon>
        <taxon>Pseudomonadati</taxon>
        <taxon>Pseudomonadota</taxon>
        <taxon>Betaproteobacteria</taxon>
        <taxon>Neisseriales</taxon>
        <taxon>Neisseriaceae</taxon>
        <taxon>Vitreoscilla</taxon>
    </lineage>
</organism>
<gene>
    <name evidence="1" type="ORF">LVJ82_08100</name>
</gene>
<protein>
    <submittedName>
        <fullName evidence="1">DUF1415 domain-containing protein</fullName>
    </submittedName>
</protein>
<name>A0ABY4EBY1_9NEIS</name>
<keyword evidence="2" id="KW-1185">Reference proteome</keyword>
<dbReference type="Proteomes" id="UP000832011">
    <property type="component" value="Chromosome"/>
</dbReference>
<evidence type="ECO:0000313" key="2">
    <source>
        <dbReference type="Proteomes" id="UP000832011"/>
    </source>
</evidence>
<dbReference type="RefSeq" id="WP_058305309.1">
    <property type="nucleotide sequence ID" value="NZ_CABKVG010000006.1"/>
</dbReference>
<evidence type="ECO:0000313" key="1">
    <source>
        <dbReference type="EMBL" id="UOO90912.1"/>
    </source>
</evidence>
<sequence>MTDTDIQDISAQTRHWLQAAVIGLNLCPFAKAAYNKDLIRIEVSRARHLDDFLELLDRELLLLRDTPADTLETTLVVEPNLFADFELFNEVLDITDQVLVEHGLDGIIQIAPFHPQFQFADADADAISNYTNRSPYPTFHLIREASIDKAMQAFPDAATIYERNIALLEQMGIEGWQALWKQDKAS</sequence>